<sequence length="62" mass="7624">MRTLENTVQLVVSEMEARSQDEFDKVSEHSREEELFWLQRVFPEDQAGQKLLRNYRELRLRR</sequence>
<accession>A0ABW1SB08</accession>
<name>A0ABW1SB08_9PROT</name>
<reference evidence="2" key="1">
    <citation type="journal article" date="2019" name="Int. J. Syst. Evol. Microbiol.">
        <title>The Global Catalogue of Microorganisms (GCM) 10K type strain sequencing project: providing services to taxonomists for standard genome sequencing and annotation.</title>
        <authorList>
            <consortium name="The Broad Institute Genomics Platform"/>
            <consortium name="The Broad Institute Genome Sequencing Center for Infectious Disease"/>
            <person name="Wu L."/>
            <person name="Ma J."/>
        </authorList>
    </citation>
    <scope>NUCLEOTIDE SEQUENCE [LARGE SCALE GENOMIC DNA]</scope>
    <source>
        <strain evidence="2">CGMCC-1.15741</strain>
    </source>
</reference>
<comment type="caution">
    <text evidence="1">The sequence shown here is derived from an EMBL/GenBank/DDBJ whole genome shotgun (WGS) entry which is preliminary data.</text>
</comment>
<dbReference type="Proteomes" id="UP001596303">
    <property type="component" value="Unassembled WGS sequence"/>
</dbReference>
<evidence type="ECO:0000313" key="1">
    <source>
        <dbReference type="EMBL" id="MFC6198578.1"/>
    </source>
</evidence>
<proteinExistence type="predicted"/>
<gene>
    <name evidence="1" type="ORF">ACFQDM_10820</name>
</gene>
<dbReference type="RefSeq" id="WP_377378906.1">
    <property type="nucleotide sequence ID" value="NZ_JBHSSW010000012.1"/>
</dbReference>
<dbReference type="EMBL" id="JBHSSW010000012">
    <property type="protein sequence ID" value="MFC6198578.1"/>
    <property type="molecule type" value="Genomic_DNA"/>
</dbReference>
<organism evidence="1 2">
    <name type="scientific">Ponticaulis profundi</name>
    <dbReference type="NCBI Taxonomy" id="2665222"/>
    <lineage>
        <taxon>Bacteria</taxon>
        <taxon>Pseudomonadati</taxon>
        <taxon>Pseudomonadota</taxon>
        <taxon>Alphaproteobacteria</taxon>
        <taxon>Hyphomonadales</taxon>
        <taxon>Hyphomonadaceae</taxon>
        <taxon>Ponticaulis</taxon>
    </lineage>
</organism>
<keyword evidence="2" id="KW-1185">Reference proteome</keyword>
<evidence type="ECO:0000313" key="2">
    <source>
        <dbReference type="Proteomes" id="UP001596303"/>
    </source>
</evidence>
<protein>
    <submittedName>
        <fullName evidence="1">Uncharacterized protein</fullName>
    </submittedName>
</protein>